<feature type="coiled-coil region" evidence="1">
    <location>
        <begin position="23"/>
        <end position="57"/>
    </location>
</feature>
<dbReference type="Proteomes" id="UP000734854">
    <property type="component" value="Unassembled WGS sequence"/>
</dbReference>
<dbReference type="PANTHER" id="PTHR33701:SF3">
    <property type="entry name" value="TRANSCRIPTIONAL REGULATOR ATRX"/>
    <property type="match status" value="1"/>
</dbReference>
<organism evidence="3 4">
    <name type="scientific">Zingiber officinale</name>
    <name type="common">Ginger</name>
    <name type="synonym">Amomum zingiber</name>
    <dbReference type="NCBI Taxonomy" id="94328"/>
    <lineage>
        <taxon>Eukaryota</taxon>
        <taxon>Viridiplantae</taxon>
        <taxon>Streptophyta</taxon>
        <taxon>Embryophyta</taxon>
        <taxon>Tracheophyta</taxon>
        <taxon>Spermatophyta</taxon>
        <taxon>Magnoliopsida</taxon>
        <taxon>Liliopsida</taxon>
        <taxon>Zingiberales</taxon>
        <taxon>Zingiberaceae</taxon>
        <taxon>Zingiber</taxon>
    </lineage>
</organism>
<sequence length="768" mass="85208">MGDSTAMTVEFLRARLLSERTVSKAAKEKAGQLAKRVMELEEQLRIMIIQRKKTEQAATEAISTLETNGMNDLSDAIDSSFDKNKSTIGEKGCKEHFRSELCTKASEERIVIADAQSNSHLENSSSQLMSLSRKSHRGNPNSPLKPKGKPIKQGYREKSFMFCVESSPKYSLGKSCYKIKQEDEGYAFHFFSILFIKFEHENIGLCSTRLASADLVDHYAINHDEFAKLSANVSGSSTSFLNKNEADGIDCVRDEEMERVLEQQAQLIGQFEAEEKAQQEWEKKYSENKISNLDYSEHVKLSYMTEVNGELQKDTLTCFEKIAYGDEEAKPDDIGVFPGIKEPTCPSNNHLLETLSNGERILNTSNEYDEHPVHNSSNDQHSGKINDSNTELGSPEVCDGLMSQTHQHVTDSDVEACFVEVTWPKQLSTVSSSLPKSCDGLVHKNNDHGSINNNSILAESYIDSLPMGSHSALNSRKDLPKWQLSGTQGPYCVKQNQSACSSLQVLEALQQAKVYLRQDLHRLPLPGLGTKDLTSVTSYHASTTMSDESLKGPIGSAGLLRLPSDTFHRTQNSDHGLYPSGLNLGISFPRRGCVLTTAVDHHSAIPYFEAGSKASASKFNISNSHPVMGPPSMRKTLPYSYSCLKPERAPLSRTGFPFEKKNSMSCSHRMELPHSIRYSLPSNLTNETAFRSRSASSVHQRNVEPFHLGTKEPPVSRNSLPRSDLKRVGMVLHDGLLDPSSDGSSQMLCQDQCSYGTQGQKSILHTMK</sequence>
<feature type="compositionally biased region" description="Polar residues" evidence="2">
    <location>
        <begin position="374"/>
        <end position="392"/>
    </location>
</feature>
<gene>
    <name evidence="3" type="ORF">ZIOFF_069671</name>
</gene>
<proteinExistence type="predicted"/>
<evidence type="ECO:0000256" key="2">
    <source>
        <dbReference type="SAM" id="MobiDB-lite"/>
    </source>
</evidence>
<protein>
    <submittedName>
        <fullName evidence="3">Uncharacterized protein</fullName>
    </submittedName>
</protein>
<comment type="caution">
    <text evidence="3">The sequence shown here is derived from an EMBL/GenBank/DDBJ whole genome shotgun (WGS) entry which is preliminary data.</text>
</comment>
<evidence type="ECO:0000313" key="4">
    <source>
        <dbReference type="Proteomes" id="UP000734854"/>
    </source>
</evidence>
<dbReference type="PANTHER" id="PTHR33701">
    <property type="entry name" value="TRANSMEMBRANE PROTEIN"/>
    <property type="match status" value="1"/>
</dbReference>
<name>A0A8J5CC11_ZINOF</name>
<feature type="compositionally biased region" description="Low complexity" evidence="2">
    <location>
        <begin position="121"/>
        <end position="132"/>
    </location>
</feature>
<dbReference type="EMBL" id="JACMSC010000020">
    <property type="protein sequence ID" value="KAG6472212.1"/>
    <property type="molecule type" value="Genomic_DNA"/>
</dbReference>
<dbReference type="AlphaFoldDB" id="A0A8J5CC11"/>
<feature type="region of interest" description="Disordered" evidence="2">
    <location>
        <begin position="368"/>
        <end position="398"/>
    </location>
</feature>
<accession>A0A8J5CC11</accession>
<keyword evidence="4" id="KW-1185">Reference proteome</keyword>
<feature type="region of interest" description="Disordered" evidence="2">
    <location>
        <begin position="692"/>
        <end position="721"/>
    </location>
</feature>
<feature type="region of interest" description="Disordered" evidence="2">
    <location>
        <begin position="121"/>
        <end position="150"/>
    </location>
</feature>
<evidence type="ECO:0000256" key="1">
    <source>
        <dbReference type="SAM" id="Coils"/>
    </source>
</evidence>
<evidence type="ECO:0000313" key="3">
    <source>
        <dbReference type="EMBL" id="KAG6472212.1"/>
    </source>
</evidence>
<keyword evidence="1" id="KW-0175">Coiled coil</keyword>
<reference evidence="3 4" key="1">
    <citation type="submission" date="2020-08" db="EMBL/GenBank/DDBJ databases">
        <title>Plant Genome Project.</title>
        <authorList>
            <person name="Zhang R.-G."/>
        </authorList>
    </citation>
    <scope>NUCLEOTIDE SEQUENCE [LARGE SCALE GENOMIC DNA]</scope>
    <source>
        <tissue evidence="3">Rhizome</tissue>
    </source>
</reference>